<organism evidence="5 6">
    <name type="scientific">Candidatus Omnitrophus magneticus</name>
    <dbReference type="NCBI Taxonomy" id="1609969"/>
    <lineage>
        <taxon>Bacteria</taxon>
        <taxon>Pseudomonadati</taxon>
        <taxon>Candidatus Omnitrophota</taxon>
        <taxon>Candidatus Omnitrophus</taxon>
    </lineage>
</organism>
<dbReference type="Pfam" id="PF25137">
    <property type="entry name" value="ADH_Fe_C"/>
    <property type="match status" value="1"/>
</dbReference>
<feature type="domain" description="Fe-containing alcohol dehydrogenase-like C-terminal" evidence="4">
    <location>
        <begin position="188"/>
        <end position="378"/>
    </location>
</feature>
<dbReference type="GO" id="GO:1990002">
    <property type="term" value="F:methylglyoxal reductase (NADPH) (acetol producing) activity"/>
    <property type="evidence" value="ECO:0007669"/>
    <property type="project" value="TreeGrafter"/>
</dbReference>
<dbReference type="PANTHER" id="PTHR43633">
    <property type="entry name" value="ALCOHOL DEHYDROGENASE YQHD"/>
    <property type="match status" value="1"/>
</dbReference>
<protein>
    <submittedName>
        <fullName evidence="5">Iron-containing alcohol dehydrogenase</fullName>
    </submittedName>
</protein>
<dbReference type="SUPFAM" id="SSF56796">
    <property type="entry name" value="Dehydroquinate synthase-like"/>
    <property type="match status" value="1"/>
</dbReference>
<dbReference type="EMBL" id="JYNY01000634">
    <property type="protein sequence ID" value="KJJ83244.1"/>
    <property type="molecule type" value="Genomic_DNA"/>
</dbReference>
<name>A0A0F0CMN3_9BACT</name>
<dbReference type="PATRIC" id="fig|1609969.3.peg.3121"/>
<dbReference type="GO" id="GO:0005829">
    <property type="term" value="C:cytosol"/>
    <property type="evidence" value="ECO:0007669"/>
    <property type="project" value="TreeGrafter"/>
</dbReference>
<dbReference type="Gene3D" id="3.40.50.1970">
    <property type="match status" value="1"/>
</dbReference>
<dbReference type="InterPro" id="IPR018211">
    <property type="entry name" value="ADH_Fe_CS"/>
</dbReference>
<dbReference type="PANTHER" id="PTHR43633:SF1">
    <property type="entry name" value="ALCOHOL DEHYDROGENASE YQHD"/>
    <property type="match status" value="1"/>
</dbReference>
<dbReference type="PROSITE" id="PS00913">
    <property type="entry name" value="ADH_IRON_1"/>
    <property type="match status" value="1"/>
</dbReference>
<keyword evidence="2" id="KW-0560">Oxidoreductase</keyword>
<accession>A0A0F0CMN3</accession>
<dbReference type="AlphaFoldDB" id="A0A0F0CMN3"/>
<evidence type="ECO:0000256" key="1">
    <source>
        <dbReference type="ARBA" id="ARBA00007358"/>
    </source>
</evidence>
<gene>
    <name evidence="5" type="ORF">OMAG_002918</name>
</gene>
<evidence type="ECO:0000259" key="3">
    <source>
        <dbReference type="Pfam" id="PF00465"/>
    </source>
</evidence>
<dbReference type="FunFam" id="3.40.50.1970:FF:000003">
    <property type="entry name" value="Alcohol dehydrogenase, iron-containing"/>
    <property type="match status" value="1"/>
</dbReference>
<evidence type="ECO:0000313" key="5">
    <source>
        <dbReference type="EMBL" id="KJJ83244.1"/>
    </source>
</evidence>
<dbReference type="InterPro" id="IPR044731">
    <property type="entry name" value="BDH-like"/>
</dbReference>
<dbReference type="GO" id="GO:0008106">
    <property type="term" value="F:alcohol dehydrogenase (NADP+) activity"/>
    <property type="evidence" value="ECO:0007669"/>
    <property type="project" value="TreeGrafter"/>
</dbReference>
<evidence type="ECO:0000256" key="2">
    <source>
        <dbReference type="ARBA" id="ARBA00023002"/>
    </source>
</evidence>
<keyword evidence="6" id="KW-1185">Reference proteome</keyword>
<dbReference type="Pfam" id="PF00465">
    <property type="entry name" value="Fe-ADH"/>
    <property type="match status" value="1"/>
</dbReference>
<dbReference type="InterPro" id="IPR001670">
    <property type="entry name" value="ADH_Fe/GldA"/>
</dbReference>
<dbReference type="Gene3D" id="1.20.1090.10">
    <property type="entry name" value="Dehydroquinate synthase-like - alpha domain"/>
    <property type="match status" value="1"/>
</dbReference>
<comment type="similarity">
    <text evidence="1">Belongs to the iron-containing alcohol dehydrogenase family.</text>
</comment>
<dbReference type="GO" id="GO:0046872">
    <property type="term" value="F:metal ion binding"/>
    <property type="evidence" value="ECO:0007669"/>
    <property type="project" value="InterPro"/>
</dbReference>
<dbReference type="CDD" id="cd08187">
    <property type="entry name" value="BDH"/>
    <property type="match status" value="1"/>
</dbReference>
<proteinExistence type="inferred from homology"/>
<evidence type="ECO:0000313" key="6">
    <source>
        <dbReference type="Proteomes" id="UP000033428"/>
    </source>
</evidence>
<feature type="domain" description="Alcohol dehydrogenase iron-type/glycerol dehydrogenase GldA" evidence="3">
    <location>
        <begin position="9"/>
        <end position="177"/>
    </location>
</feature>
<comment type="caution">
    <text evidence="5">The sequence shown here is derived from an EMBL/GenBank/DDBJ whole genome shotgun (WGS) entry which is preliminary data.</text>
</comment>
<sequence>MPEFIFHNPTRIVFGKDTIKYIGAELKRDGRKKILLLAGGGSIKDNGVYEKVTKSLKDNNIEWIEHWGIRPNPVLSKAYEILQSIKGKEIDACLAVGGGSVIDTAKSIAAGYYLNDIWDAYDRKIEILRALPIYTILTISATGSEMNQFAVLTNESLKRKWNIASDFLYPRVSIIDPLVQMSLPWTQTVNGAIDAVAHIMEYYFTGTSELTTMSIDEALMKSIIAMTDRLMSSPNDYTARANLAWSATLALNGLSGAGLKDGDWTSHWIEHALSANYPDIAHGAGLGVIFPAWIKYMKSYNVVTFSTWAKNVWGTIDVDEAVNKMKEKIKKWGHPVSLEELAVPENMFEQIALNTLEIGHVGAFKEMEKEDIISILKLAA</sequence>
<dbReference type="GO" id="GO:1990362">
    <property type="term" value="F:butanol dehydrogenase (NAD+) activity"/>
    <property type="evidence" value="ECO:0007669"/>
    <property type="project" value="InterPro"/>
</dbReference>
<dbReference type="InterPro" id="IPR056798">
    <property type="entry name" value="ADH_Fe_C"/>
</dbReference>
<evidence type="ECO:0000259" key="4">
    <source>
        <dbReference type="Pfam" id="PF25137"/>
    </source>
</evidence>
<dbReference type="Proteomes" id="UP000033428">
    <property type="component" value="Unassembled WGS sequence"/>
</dbReference>
<reference evidence="5 6" key="1">
    <citation type="submission" date="2015-02" db="EMBL/GenBank/DDBJ databases">
        <title>Single-cell genomics of uncultivated deep-branching MTB reveals a conserved set of magnetosome genes.</title>
        <authorList>
            <person name="Kolinko S."/>
            <person name="Richter M."/>
            <person name="Glockner F.O."/>
            <person name="Brachmann A."/>
            <person name="Schuler D."/>
        </authorList>
    </citation>
    <scope>NUCLEOTIDE SEQUENCE [LARGE SCALE GENOMIC DNA]</scope>
    <source>
        <strain evidence="5">SKK-01</strain>
    </source>
</reference>